<protein>
    <submittedName>
        <fullName evidence="4">Isochorismatase hydrolase</fullName>
    </submittedName>
</protein>
<reference evidence="4 5" key="1">
    <citation type="journal article" date="2018" name="Sci. Rep.">
        <title>Comparative genomics provides insights into the lifestyle and reveals functional heterogeneity of dark septate endophytic fungi.</title>
        <authorList>
            <person name="Knapp D.G."/>
            <person name="Nemeth J.B."/>
            <person name="Barry K."/>
            <person name="Hainaut M."/>
            <person name="Henrissat B."/>
            <person name="Johnson J."/>
            <person name="Kuo A."/>
            <person name="Lim J.H.P."/>
            <person name="Lipzen A."/>
            <person name="Nolan M."/>
            <person name="Ohm R.A."/>
            <person name="Tamas L."/>
            <person name="Grigoriev I.V."/>
            <person name="Spatafora J.W."/>
            <person name="Nagy L.G."/>
            <person name="Kovacs G.M."/>
        </authorList>
    </citation>
    <scope>NUCLEOTIDE SEQUENCE [LARGE SCALE GENOMIC DNA]</scope>
    <source>
        <strain evidence="4 5">DSE2036</strain>
    </source>
</reference>
<dbReference type="PANTHER" id="PTHR43559">
    <property type="entry name" value="HYDROLASE YCAC-RELATED"/>
    <property type="match status" value="1"/>
</dbReference>
<dbReference type="Proteomes" id="UP000244855">
    <property type="component" value="Unassembled WGS sequence"/>
</dbReference>
<comment type="similarity">
    <text evidence="1">Belongs to the isochorismatase family.</text>
</comment>
<name>A0A2V1DTG8_9PLEO</name>
<keyword evidence="4" id="KW-0378">Hydrolase</keyword>
<evidence type="ECO:0000256" key="1">
    <source>
        <dbReference type="ARBA" id="ARBA00006336"/>
    </source>
</evidence>
<evidence type="ECO:0000259" key="3">
    <source>
        <dbReference type="Pfam" id="PF00857"/>
    </source>
</evidence>
<dbReference type="SUPFAM" id="SSF52499">
    <property type="entry name" value="Isochorismatase-like hydrolases"/>
    <property type="match status" value="1"/>
</dbReference>
<dbReference type="PANTHER" id="PTHR43559:SF3">
    <property type="entry name" value="HYDROLASE YCAC-RELATED"/>
    <property type="match status" value="1"/>
</dbReference>
<dbReference type="GO" id="GO:0016787">
    <property type="term" value="F:hydrolase activity"/>
    <property type="evidence" value="ECO:0007669"/>
    <property type="project" value="UniProtKB-KW"/>
</dbReference>
<dbReference type="Pfam" id="PF00857">
    <property type="entry name" value="Isochorismatase"/>
    <property type="match status" value="1"/>
</dbReference>
<dbReference type="OrthoDB" id="167809at2759"/>
<feature type="chain" id="PRO_5015924860" evidence="2">
    <location>
        <begin position="21"/>
        <end position="262"/>
    </location>
</feature>
<evidence type="ECO:0000256" key="2">
    <source>
        <dbReference type="SAM" id="SignalP"/>
    </source>
</evidence>
<evidence type="ECO:0000313" key="5">
    <source>
        <dbReference type="Proteomes" id="UP000244855"/>
    </source>
</evidence>
<keyword evidence="5" id="KW-1185">Reference proteome</keyword>
<dbReference type="InterPro" id="IPR000868">
    <property type="entry name" value="Isochorismatase-like_dom"/>
</dbReference>
<accession>A0A2V1DTG8</accession>
<dbReference type="EMBL" id="KZ805359">
    <property type="protein sequence ID" value="PVI01306.1"/>
    <property type="molecule type" value="Genomic_DNA"/>
</dbReference>
<dbReference type="InterPro" id="IPR053152">
    <property type="entry name" value="Hydrolase_YcaC-like"/>
</dbReference>
<feature type="signal peptide" evidence="2">
    <location>
        <begin position="1"/>
        <end position="20"/>
    </location>
</feature>
<gene>
    <name evidence="4" type="ORF">DM02DRAFT_705899</name>
</gene>
<feature type="domain" description="Isochorismatase-like" evidence="3">
    <location>
        <begin position="53"/>
        <end position="205"/>
    </location>
</feature>
<proteinExistence type="inferred from homology"/>
<dbReference type="Gene3D" id="3.40.50.850">
    <property type="entry name" value="Isochorismatase-like"/>
    <property type="match status" value="1"/>
</dbReference>
<organism evidence="4 5">
    <name type="scientific">Periconia macrospinosa</name>
    <dbReference type="NCBI Taxonomy" id="97972"/>
    <lineage>
        <taxon>Eukaryota</taxon>
        <taxon>Fungi</taxon>
        <taxon>Dikarya</taxon>
        <taxon>Ascomycota</taxon>
        <taxon>Pezizomycotina</taxon>
        <taxon>Dothideomycetes</taxon>
        <taxon>Pleosporomycetidae</taxon>
        <taxon>Pleosporales</taxon>
        <taxon>Massarineae</taxon>
        <taxon>Periconiaceae</taxon>
        <taxon>Periconia</taxon>
    </lineage>
</organism>
<sequence length="262" mass="28919">MRFNSIITLSVLYLPVSVLSNPALNQIPRQAQPAHSSQSSEWLPWERISRNDSALLVVDHQIGLYQLVRDFDAVIFKQNLLAHAEIGKLFNLPVVMTTSAQTGPNGPLVKEVLDMFPDAPNIQRNGEVNAWDNPEFREAVRRTGKKQLIIAGIVTDVCTEFLALSLRSEGFSVFANIEASGTGSSLVRDTANLRMQGAGVHLMSTFGVLCDLMRDWRNTNPGVREVVSYVNKYLPTYGILMRGHASAILQNGTVLPGAEKFI</sequence>
<dbReference type="InterPro" id="IPR036380">
    <property type="entry name" value="Isochorismatase-like_sf"/>
</dbReference>
<dbReference type="AlphaFoldDB" id="A0A2V1DTG8"/>
<keyword evidence="2" id="KW-0732">Signal</keyword>
<evidence type="ECO:0000313" key="4">
    <source>
        <dbReference type="EMBL" id="PVI01306.1"/>
    </source>
</evidence>